<name>A0A7Y0EJ56_9CLOT</name>
<evidence type="ECO:0000313" key="3">
    <source>
        <dbReference type="Proteomes" id="UP000537131"/>
    </source>
</evidence>
<sequence length="175" mass="20934">MDSIITYLVLYNQYLLKIIYQLLLFICKHIPLKQWAFEDSHSPEYQKFKVDKLPTIMRFEKVDYRLLLAYYKHKYNKMTKPVQRRNGKTMPENIVCPKCGAPHHYIYDNNGNRGQYQCKVCGQNFNENNHTTKPIIFICPYCGQTLSAKKDRKHFRIHKCVNPKCSYYLRNLAKL</sequence>
<feature type="non-terminal residue" evidence="2">
    <location>
        <position position="175"/>
    </location>
</feature>
<dbReference type="Pfam" id="PF12760">
    <property type="entry name" value="Zn_ribbon_IS1595"/>
    <property type="match status" value="1"/>
</dbReference>
<dbReference type="RefSeq" id="WP_206154980.1">
    <property type="nucleotide sequence ID" value="NZ_JABBNI010000036.1"/>
</dbReference>
<reference evidence="2 3" key="2">
    <citation type="submission" date="2020-06" db="EMBL/GenBank/DDBJ databases">
        <title>Complete Genome Sequence of Clostridium muelleri sp. nov. P21T, an Acid-Alcohol Producing Acetogen Isolated from Old Hay.</title>
        <authorList>
            <person name="Duncan K.E."/>
            <person name="Tanner R.S."/>
        </authorList>
    </citation>
    <scope>NUCLEOTIDE SEQUENCE [LARGE SCALE GENOMIC DNA]</scope>
    <source>
        <strain evidence="2 3">P21</strain>
    </source>
</reference>
<organism evidence="2 3">
    <name type="scientific">Clostridium muellerianum</name>
    <dbReference type="NCBI Taxonomy" id="2716538"/>
    <lineage>
        <taxon>Bacteria</taxon>
        <taxon>Bacillati</taxon>
        <taxon>Bacillota</taxon>
        <taxon>Clostridia</taxon>
        <taxon>Eubacteriales</taxon>
        <taxon>Clostridiaceae</taxon>
        <taxon>Clostridium</taxon>
    </lineage>
</organism>
<dbReference type="SUPFAM" id="SSF144020">
    <property type="entry name" value="FdhE-like"/>
    <property type="match status" value="1"/>
</dbReference>
<evidence type="ECO:0000259" key="1">
    <source>
        <dbReference type="Pfam" id="PF12760"/>
    </source>
</evidence>
<gene>
    <name evidence="2" type="ORF">HBE96_17665</name>
</gene>
<protein>
    <submittedName>
        <fullName evidence="2">Transposase</fullName>
    </submittedName>
</protein>
<dbReference type="AlphaFoldDB" id="A0A7Y0EJ56"/>
<accession>A0A7Y0EJ56</accession>
<proteinExistence type="predicted"/>
<dbReference type="InterPro" id="IPR024442">
    <property type="entry name" value="Transposase_Zn_ribbon"/>
</dbReference>
<dbReference type="EMBL" id="JABBNI010000036">
    <property type="protein sequence ID" value="NMM64448.1"/>
    <property type="molecule type" value="Genomic_DNA"/>
</dbReference>
<keyword evidence="3" id="KW-1185">Reference proteome</keyword>
<feature type="domain" description="Transposase zinc-ribbon" evidence="1">
    <location>
        <begin position="91"/>
        <end position="123"/>
    </location>
</feature>
<reference evidence="2 3" key="1">
    <citation type="submission" date="2020-04" db="EMBL/GenBank/DDBJ databases">
        <authorList>
            <person name="Doyle D.A."/>
        </authorList>
    </citation>
    <scope>NUCLEOTIDE SEQUENCE [LARGE SCALE GENOMIC DNA]</scope>
    <source>
        <strain evidence="2 3">P21</strain>
    </source>
</reference>
<evidence type="ECO:0000313" key="2">
    <source>
        <dbReference type="EMBL" id="NMM64448.1"/>
    </source>
</evidence>
<dbReference type="InterPro" id="IPR024064">
    <property type="entry name" value="FdhE-like_sf"/>
</dbReference>
<dbReference type="Proteomes" id="UP000537131">
    <property type="component" value="Unassembled WGS sequence"/>
</dbReference>
<comment type="caution">
    <text evidence="2">The sequence shown here is derived from an EMBL/GenBank/DDBJ whole genome shotgun (WGS) entry which is preliminary data.</text>
</comment>